<keyword evidence="3" id="KW-1185">Reference proteome</keyword>
<dbReference type="EMBL" id="JAKCXM010000698">
    <property type="protein sequence ID" value="KAJ0392180.1"/>
    <property type="molecule type" value="Genomic_DNA"/>
</dbReference>
<accession>A0AAD5M1I2</accession>
<evidence type="ECO:0000256" key="1">
    <source>
        <dbReference type="SAM" id="MobiDB-lite"/>
    </source>
</evidence>
<feature type="compositionally biased region" description="Acidic residues" evidence="1">
    <location>
        <begin position="233"/>
        <end position="244"/>
    </location>
</feature>
<name>A0AAD5M1I2_PYTIN</name>
<dbReference type="PANTHER" id="PTHR11439">
    <property type="entry name" value="GAG-POL-RELATED RETROTRANSPOSON"/>
    <property type="match status" value="1"/>
</dbReference>
<organism evidence="2 3">
    <name type="scientific">Pythium insidiosum</name>
    <name type="common">Pythiosis disease agent</name>
    <dbReference type="NCBI Taxonomy" id="114742"/>
    <lineage>
        <taxon>Eukaryota</taxon>
        <taxon>Sar</taxon>
        <taxon>Stramenopiles</taxon>
        <taxon>Oomycota</taxon>
        <taxon>Peronosporomycetes</taxon>
        <taxon>Pythiales</taxon>
        <taxon>Pythiaceae</taxon>
        <taxon>Pythium</taxon>
    </lineage>
</organism>
<feature type="compositionally biased region" description="Basic and acidic residues" evidence="1">
    <location>
        <begin position="252"/>
        <end position="269"/>
    </location>
</feature>
<evidence type="ECO:0000313" key="3">
    <source>
        <dbReference type="Proteomes" id="UP001209570"/>
    </source>
</evidence>
<dbReference type="Proteomes" id="UP001209570">
    <property type="component" value="Unassembled WGS sequence"/>
</dbReference>
<feature type="region of interest" description="Disordered" evidence="1">
    <location>
        <begin position="233"/>
        <end position="269"/>
    </location>
</feature>
<dbReference type="CDD" id="cd09272">
    <property type="entry name" value="RNase_HI_RT_Ty1"/>
    <property type="match status" value="1"/>
</dbReference>
<evidence type="ECO:0008006" key="4">
    <source>
        <dbReference type="Google" id="ProtNLM"/>
    </source>
</evidence>
<sequence length="525" mass="57128">MIGAPLYVANATRPDISMAVSALSRYLEEPRELHWRAAVRVIRYLKGTASMGIKYKQSKSGGINMVTYCDANWGGDKETHRSTSGVIIMLGGGPVVYRSKRQATISLSSAEAEYMATQEVVWLRHLLVEMGVKIDKPSVINLDSKSAMSIATNHGYTPRAKHIDLRAHFVRDHVADATIALEYVPSELQIADGLTKPVPTPRFVNLRRLCGVEADGNLSLRVVLADDEGEEDDRFAADDGDEPMPDVTHLTTDGRTRTSSEERMTDAETPGRHVDLTTAEIDGEAEFAECAGRLGADVELVDDADSTTETRQERIRHAHHQYFIDLASSPSTINSHVAHVGHEGHVRVQQGRVSHWHVISGGVASPMASAALSLSRRPSIEATVEELADQLQQTSLGSRSPGRQGLSIRVPNPFDPEDDGAGSDTAMPTASPVAGGRLGVAPANVSAKENGLPEHLANKMEQLLRLHADGFRVDFAFDPPVKVKPMKESPLDKEVDGCTRELVTKAFDATASAWRVVFEELEIGR</sequence>
<protein>
    <recommendedName>
        <fullName evidence="4">Polyprotein</fullName>
    </recommendedName>
</protein>
<gene>
    <name evidence="2" type="ORF">P43SY_011887</name>
</gene>
<dbReference type="AlphaFoldDB" id="A0AAD5M1I2"/>
<evidence type="ECO:0000313" key="2">
    <source>
        <dbReference type="EMBL" id="KAJ0392180.1"/>
    </source>
</evidence>
<proteinExistence type="predicted"/>
<reference evidence="2" key="1">
    <citation type="submission" date="2021-12" db="EMBL/GenBank/DDBJ databases">
        <title>Prjna785345.</title>
        <authorList>
            <person name="Rujirawat T."/>
            <person name="Krajaejun T."/>
        </authorList>
    </citation>
    <scope>NUCLEOTIDE SEQUENCE</scope>
    <source>
        <strain evidence="2">Pi057C3</strain>
    </source>
</reference>
<feature type="region of interest" description="Disordered" evidence="1">
    <location>
        <begin position="391"/>
        <end position="428"/>
    </location>
</feature>
<comment type="caution">
    <text evidence="2">The sequence shown here is derived from an EMBL/GenBank/DDBJ whole genome shotgun (WGS) entry which is preliminary data.</text>
</comment>
<dbReference type="PANTHER" id="PTHR11439:SF440">
    <property type="entry name" value="INTEGRASE CATALYTIC DOMAIN-CONTAINING PROTEIN"/>
    <property type="match status" value="1"/>
</dbReference>